<name>A0A9P4YXQ0_9HYPO</name>
<comment type="caution">
    <text evidence="3">The sequence shown here is derived from an EMBL/GenBank/DDBJ whole genome shotgun (WGS) entry which is preliminary data.</text>
</comment>
<dbReference type="EMBL" id="JAANYQ010000004">
    <property type="protein sequence ID" value="KAF4124422.1"/>
    <property type="molecule type" value="Genomic_DNA"/>
</dbReference>
<proteinExistence type="predicted"/>
<dbReference type="Gene3D" id="3.40.50.1820">
    <property type="entry name" value="alpha/beta hydrolase"/>
    <property type="match status" value="1"/>
</dbReference>
<dbReference type="PANTHER" id="PTHR48070:SF6">
    <property type="entry name" value="ESTERASE OVCA2"/>
    <property type="match status" value="1"/>
</dbReference>
<dbReference type="Proteomes" id="UP000749293">
    <property type="component" value="Unassembled WGS sequence"/>
</dbReference>
<feature type="domain" description="Serine hydrolase" evidence="2">
    <location>
        <begin position="14"/>
        <end position="247"/>
    </location>
</feature>
<dbReference type="PANTHER" id="PTHR48070">
    <property type="entry name" value="ESTERASE OVCA2"/>
    <property type="match status" value="1"/>
</dbReference>
<gene>
    <name evidence="3" type="ORF">GMORB2_5088</name>
</gene>
<dbReference type="SUPFAM" id="SSF53474">
    <property type="entry name" value="alpha/beta-Hydrolases"/>
    <property type="match status" value="1"/>
</dbReference>
<dbReference type="InterPro" id="IPR005645">
    <property type="entry name" value="FSH-like_dom"/>
</dbReference>
<evidence type="ECO:0000313" key="3">
    <source>
        <dbReference type="EMBL" id="KAF4124422.1"/>
    </source>
</evidence>
<sequence length="268" mass="29225">MSTQKGSKPAQPDKKMKILMLHGYTQSGPLFHKKTRALEKLLIKTLAPSSILPELIYPSAPVNLRPQDIPGYVFPEGDDGPDPDAKTDAWAWFRKDDATDTYLHFDEGMSAVSDAIRDAGGIDAILGFSQGAAVAVLVAAALESGREPPAGPAGEWARRLREANSVRDRGVTDLLFAVSYCGFFAPMDSFRWCYDPVIQTPTLHVIGGLDTIVEESRSRGLVDRTRDPLVVVHPGGHHVPVAKEWAMPLLGFVKQHSEEKVGGEQEAE</sequence>
<dbReference type="InterPro" id="IPR029058">
    <property type="entry name" value="AB_hydrolase_fold"/>
</dbReference>
<accession>A0A9P4YXQ0</accession>
<dbReference type="GO" id="GO:0005737">
    <property type="term" value="C:cytoplasm"/>
    <property type="evidence" value="ECO:0007669"/>
    <property type="project" value="TreeGrafter"/>
</dbReference>
<protein>
    <submittedName>
        <fullName evidence="3">Serine hydrolase (FSH1)</fullName>
    </submittedName>
</protein>
<dbReference type="OrthoDB" id="2094269at2759"/>
<dbReference type="GO" id="GO:0016787">
    <property type="term" value="F:hydrolase activity"/>
    <property type="evidence" value="ECO:0007669"/>
    <property type="project" value="UniProtKB-KW"/>
</dbReference>
<dbReference type="AlphaFoldDB" id="A0A9P4YXQ0"/>
<keyword evidence="4" id="KW-1185">Reference proteome</keyword>
<reference evidence="3" key="1">
    <citation type="submission" date="2020-03" db="EMBL/GenBank/DDBJ databases">
        <title>Site-based positive gene gene selection in Geosmithia morbida across the United States reveals a broad range of putative effectors and factors for local host and environmental adapation.</title>
        <authorList>
            <person name="Onufrak A."/>
            <person name="Murdoch R.W."/>
            <person name="Gazis R."/>
            <person name="Huff M."/>
            <person name="Staton M."/>
            <person name="Klingeman W."/>
            <person name="Hadziabdic D."/>
        </authorList>
    </citation>
    <scope>NUCLEOTIDE SEQUENCE</scope>
    <source>
        <strain evidence="3">1262</strain>
    </source>
</reference>
<keyword evidence="1 3" id="KW-0378">Hydrolase</keyword>
<evidence type="ECO:0000313" key="4">
    <source>
        <dbReference type="Proteomes" id="UP000749293"/>
    </source>
</evidence>
<dbReference type="GO" id="GO:0005634">
    <property type="term" value="C:nucleus"/>
    <property type="evidence" value="ECO:0007669"/>
    <property type="project" value="TreeGrafter"/>
</dbReference>
<dbReference type="GeneID" id="55971316"/>
<dbReference type="InterPro" id="IPR050593">
    <property type="entry name" value="LovG"/>
</dbReference>
<evidence type="ECO:0000256" key="1">
    <source>
        <dbReference type="ARBA" id="ARBA00022801"/>
    </source>
</evidence>
<dbReference type="RefSeq" id="XP_035323074.1">
    <property type="nucleotide sequence ID" value="XM_035467062.1"/>
</dbReference>
<organism evidence="3 4">
    <name type="scientific">Geosmithia morbida</name>
    <dbReference type="NCBI Taxonomy" id="1094350"/>
    <lineage>
        <taxon>Eukaryota</taxon>
        <taxon>Fungi</taxon>
        <taxon>Dikarya</taxon>
        <taxon>Ascomycota</taxon>
        <taxon>Pezizomycotina</taxon>
        <taxon>Sordariomycetes</taxon>
        <taxon>Hypocreomycetidae</taxon>
        <taxon>Hypocreales</taxon>
        <taxon>Bionectriaceae</taxon>
        <taxon>Geosmithia</taxon>
    </lineage>
</organism>
<evidence type="ECO:0000259" key="2">
    <source>
        <dbReference type="Pfam" id="PF03959"/>
    </source>
</evidence>
<dbReference type="GO" id="GO:0019748">
    <property type="term" value="P:secondary metabolic process"/>
    <property type="evidence" value="ECO:0007669"/>
    <property type="project" value="TreeGrafter"/>
</dbReference>
<dbReference type="Pfam" id="PF03959">
    <property type="entry name" value="FSH1"/>
    <property type="match status" value="1"/>
</dbReference>